<keyword evidence="11" id="KW-1185">Reference proteome</keyword>
<feature type="transmembrane region" description="Helical" evidence="8">
    <location>
        <begin position="253"/>
        <end position="273"/>
    </location>
</feature>
<feature type="transmembrane region" description="Helical" evidence="8">
    <location>
        <begin position="312"/>
        <end position="331"/>
    </location>
</feature>
<dbReference type="InterPro" id="IPR005467">
    <property type="entry name" value="His_kinase_dom"/>
</dbReference>
<dbReference type="Gene3D" id="3.30.565.10">
    <property type="entry name" value="Histidine kinase-like ATPase, C-terminal domain"/>
    <property type="match status" value="1"/>
</dbReference>
<comment type="catalytic activity">
    <reaction evidence="1">
        <text>ATP + protein L-histidine = ADP + protein N-phospho-L-histidine.</text>
        <dbReference type="EC" id="2.7.13.3"/>
    </reaction>
</comment>
<evidence type="ECO:0000256" key="5">
    <source>
        <dbReference type="ARBA" id="ARBA00022777"/>
    </source>
</evidence>
<evidence type="ECO:0000256" key="1">
    <source>
        <dbReference type="ARBA" id="ARBA00000085"/>
    </source>
</evidence>
<dbReference type="PANTHER" id="PTHR43711:SF28">
    <property type="entry name" value="SENSOR HISTIDINE KINASE YXDK"/>
    <property type="match status" value="1"/>
</dbReference>
<evidence type="ECO:0000313" key="10">
    <source>
        <dbReference type="EMBL" id="MBQ0934540.1"/>
    </source>
</evidence>
<feature type="coiled-coil region" evidence="7">
    <location>
        <begin position="416"/>
        <end position="443"/>
    </location>
</feature>
<dbReference type="InterPro" id="IPR003594">
    <property type="entry name" value="HATPase_dom"/>
</dbReference>
<protein>
    <recommendedName>
        <fullName evidence="2">histidine kinase</fullName>
        <ecNumber evidence="2">2.7.13.3</ecNumber>
    </recommendedName>
</protein>
<dbReference type="EC" id="2.7.13.3" evidence="2"/>
<keyword evidence="8" id="KW-0812">Transmembrane</keyword>
<evidence type="ECO:0000256" key="6">
    <source>
        <dbReference type="ARBA" id="ARBA00023012"/>
    </source>
</evidence>
<dbReference type="Gene3D" id="1.10.287.130">
    <property type="match status" value="1"/>
</dbReference>
<dbReference type="InterPro" id="IPR050736">
    <property type="entry name" value="Sensor_HK_Regulatory"/>
</dbReference>
<dbReference type="SUPFAM" id="SSF47384">
    <property type="entry name" value="Homodimeric domain of signal transducing histidine kinase"/>
    <property type="match status" value="1"/>
</dbReference>
<dbReference type="Pfam" id="PF02518">
    <property type="entry name" value="HATPase_c"/>
    <property type="match status" value="1"/>
</dbReference>
<dbReference type="Proteomes" id="UP000672097">
    <property type="component" value="Unassembled WGS sequence"/>
</dbReference>
<feature type="transmembrane region" description="Helical" evidence="8">
    <location>
        <begin position="343"/>
        <end position="367"/>
    </location>
</feature>
<keyword evidence="8" id="KW-0472">Membrane</keyword>
<feature type="domain" description="Histidine kinase" evidence="9">
    <location>
        <begin position="450"/>
        <end position="659"/>
    </location>
</feature>
<feature type="transmembrane region" description="Helical" evidence="8">
    <location>
        <begin position="373"/>
        <end position="395"/>
    </location>
</feature>
<feature type="transmembrane region" description="Helical" evidence="8">
    <location>
        <begin position="192"/>
        <end position="215"/>
    </location>
</feature>
<dbReference type="SMART" id="SM00387">
    <property type="entry name" value="HATPase_c"/>
    <property type="match status" value="1"/>
</dbReference>
<dbReference type="SUPFAM" id="SSF55874">
    <property type="entry name" value="ATPase domain of HSP90 chaperone/DNA topoisomerase II/histidine kinase"/>
    <property type="match status" value="1"/>
</dbReference>
<dbReference type="EMBL" id="JAGQDG010000001">
    <property type="protein sequence ID" value="MBQ0934540.1"/>
    <property type="molecule type" value="Genomic_DNA"/>
</dbReference>
<keyword evidence="3" id="KW-0597">Phosphoprotein</keyword>
<comment type="caution">
    <text evidence="10">The sequence shown here is derived from an EMBL/GenBank/DDBJ whole genome shotgun (WGS) entry which is preliminary data.</text>
</comment>
<evidence type="ECO:0000256" key="7">
    <source>
        <dbReference type="SAM" id="Coils"/>
    </source>
</evidence>
<dbReference type="PANTHER" id="PTHR43711">
    <property type="entry name" value="TWO-COMPONENT HISTIDINE KINASE"/>
    <property type="match status" value="1"/>
</dbReference>
<keyword evidence="7" id="KW-0175">Coiled coil</keyword>
<evidence type="ECO:0000256" key="4">
    <source>
        <dbReference type="ARBA" id="ARBA00022679"/>
    </source>
</evidence>
<dbReference type="RefSeq" id="WP_210806478.1">
    <property type="nucleotide sequence ID" value="NZ_JAGQDG010000001.1"/>
</dbReference>
<feature type="transmembrane region" description="Helical" evidence="8">
    <location>
        <begin position="285"/>
        <end position="306"/>
    </location>
</feature>
<evidence type="ECO:0000256" key="8">
    <source>
        <dbReference type="SAM" id="Phobius"/>
    </source>
</evidence>
<dbReference type="InterPro" id="IPR036890">
    <property type="entry name" value="HATPase_C_sf"/>
</dbReference>
<dbReference type="CDD" id="cd00082">
    <property type="entry name" value="HisKA"/>
    <property type="match status" value="1"/>
</dbReference>
<name>A0ABS5DTR0_9BURK</name>
<sequence>MFAPCPLRRLLRPPPGWARVRAWMLALLCLAWLAPAWADAPQPGRYVAPAQQVYANAAEALAGFHRGEFVAMTDSPVSYGYSEAPVWMVVEPSKAWPASGPMFLNINPLPISRVILWLARPNGEIFELGRNGMAVPGEQRATRTRLATVMVPEVRDVSGLLVLKVETISVRVVGLTLRDAHAQQQWTLVEGIAIGGALCLMICLFGVAILIYTLLQQRTLAEWALALVIVSSLLLAVNGIMRAPLESLYRGMFNEALTILAAATIINYSLTALPHFGVPNALPRGVFWVRLSVWMVVPAGLVGYFWGTSALASVFAWHTLQIPVMVALGVWRVWVGDRSARRYALHGALILGSVLWLYLGLTGWVAFHISHWVLWQVALALTFVSWLVDLLMSAWRERKANALERERLHQLLTEEKQQLAVRVEERTAELREALAEVQRVESHQRELLSLASHEFRTPAAMIKGALDVLACLPEDYSEAARTRLETVRSASNRLVFLANKLIEHDRWREMSVKPNKVMLDLRAWMLDVMSDFPPETPVTVRSGEAALMVNGDAVLLRIALQNLVDNALSHTKPSDGRVVVALHAAQGWAHVTVDDDGPGVPDEVKAKVFDRFFSGRRTQRHGLGLSIVRAVARLHGGDATVADAPGRGARFVISLPLVS</sequence>
<evidence type="ECO:0000259" key="9">
    <source>
        <dbReference type="PROSITE" id="PS50109"/>
    </source>
</evidence>
<evidence type="ECO:0000313" key="11">
    <source>
        <dbReference type="Proteomes" id="UP000672097"/>
    </source>
</evidence>
<keyword evidence="4" id="KW-0808">Transferase</keyword>
<accession>A0ABS5DTR0</accession>
<dbReference type="InterPro" id="IPR036097">
    <property type="entry name" value="HisK_dim/P_sf"/>
</dbReference>
<keyword evidence="6" id="KW-0902">Two-component regulatory system</keyword>
<keyword evidence="5" id="KW-0418">Kinase</keyword>
<proteinExistence type="predicted"/>
<dbReference type="PROSITE" id="PS50109">
    <property type="entry name" value="HIS_KIN"/>
    <property type="match status" value="1"/>
</dbReference>
<reference evidence="10 11" key="1">
    <citation type="submission" date="2021-04" db="EMBL/GenBank/DDBJ databases">
        <title>The genome sequence of type strain Ideonella paludis KCTC 32238.</title>
        <authorList>
            <person name="Liu Y."/>
        </authorList>
    </citation>
    <scope>NUCLEOTIDE SEQUENCE [LARGE SCALE GENOMIC DNA]</scope>
    <source>
        <strain evidence="10 11">KCTC 32238</strain>
    </source>
</reference>
<gene>
    <name evidence="10" type="ORF">KAK11_04290</name>
</gene>
<feature type="transmembrane region" description="Helical" evidence="8">
    <location>
        <begin position="222"/>
        <end position="241"/>
    </location>
</feature>
<evidence type="ECO:0000256" key="3">
    <source>
        <dbReference type="ARBA" id="ARBA00022553"/>
    </source>
</evidence>
<dbReference type="InterPro" id="IPR004358">
    <property type="entry name" value="Sig_transdc_His_kin-like_C"/>
</dbReference>
<evidence type="ECO:0000256" key="2">
    <source>
        <dbReference type="ARBA" id="ARBA00012438"/>
    </source>
</evidence>
<keyword evidence="8" id="KW-1133">Transmembrane helix</keyword>
<dbReference type="InterPro" id="IPR003661">
    <property type="entry name" value="HisK_dim/P_dom"/>
</dbReference>
<dbReference type="CDD" id="cd00075">
    <property type="entry name" value="HATPase"/>
    <property type="match status" value="1"/>
</dbReference>
<organism evidence="10 11">
    <name type="scientific">Ideonella paludis</name>
    <dbReference type="NCBI Taxonomy" id="1233411"/>
    <lineage>
        <taxon>Bacteria</taxon>
        <taxon>Pseudomonadati</taxon>
        <taxon>Pseudomonadota</taxon>
        <taxon>Betaproteobacteria</taxon>
        <taxon>Burkholderiales</taxon>
        <taxon>Sphaerotilaceae</taxon>
        <taxon>Ideonella</taxon>
    </lineage>
</organism>
<dbReference type="PRINTS" id="PR00344">
    <property type="entry name" value="BCTRLSENSOR"/>
</dbReference>